<name>A0A076MK03_AMYME</name>
<protein>
    <recommendedName>
        <fullName evidence="1">DUF4326 domain-containing protein</fullName>
    </recommendedName>
</protein>
<proteinExistence type="predicted"/>
<keyword evidence="3" id="KW-1185">Reference proteome</keyword>
<accession>A0A076MK03</accession>
<dbReference type="HOGENOM" id="CLU_145372_1_0_11"/>
<reference evidence="2 3" key="1">
    <citation type="submission" date="2014-07" db="EMBL/GenBank/DDBJ databases">
        <title>Whole Genome Sequence of the Amycolatopsis methanolica 239.</title>
        <authorList>
            <person name="Tang B."/>
        </authorList>
    </citation>
    <scope>NUCLEOTIDE SEQUENCE [LARGE SCALE GENOMIC DNA]</scope>
    <source>
        <strain evidence="2 3">239</strain>
    </source>
</reference>
<dbReference type="OrthoDB" id="3483205at2"/>
<dbReference type="EMBL" id="CP009110">
    <property type="protein sequence ID" value="AIJ21168.1"/>
    <property type="molecule type" value="Genomic_DNA"/>
</dbReference>
<dbReference type="eggNOG" id="ENOG5033VQR">
    <property type="taxonomic scope" value="Bacteria"/>
</dbReference>
<organism evidence="2 3">
    <name type="scientific">Amycolatopsis methanolica 239</name>
    <dbReference type="NCBI Taxonomy" id="1068978"/>
    <lineage>
        <taxon>Bacteria</taxon>
        <taxon>Bacillati</taxon>
        <taxon>Actinomycetota</taxon>
        <taxon>Actinomycetes</taxon>
        <taxon>Pseudonocardiales</taxon>
        <taxon>Pseudonocardiaceae</taxon>
        <taxon>Amycolatopsis</taxon>
        <taxon>Amycolatopsis methanolica group</taxon>
    </lineage>
</organism>
<dbReference type="KEGG" id="amq:AMETH_1076"/>
<dbReference type="PATRIC" id="fig|1068978.7.peg.1126"/>
<evidence type="ECO:0000313" key="2">
    <source>
        <dbReference type="EMBL" id="AIJ21168.1"/>
    </source>
</evidence>
<feature type="domain" description="DUF4326" evidence="1">
    <location>
        <begin position="49"/>
        <end position="118"/>
    </location>
</feature>
<sequence length="124" mass="14341">MSDWTDEERDLARRVRDGHAVVVNVRKSGPHKHLVPWLVEHDLITYIGHRGNRHSWPESDFANPFVKEGKTDRAAMVRHYREYLDGRPDLLARLDELSGRVLGCWCAPEPCHGDVLLEHLEGDR</sequence>
<evidence type="ECO:0000313" key="3">
    <source>
        <dbReference type="Proteomes" id="UP000062973"/>
    </source>
</evidence>
<dbReference type="AlphaFoldDB" id="A0A076MK03"/>
<dbReference type="RefSeq" id="WP_017987033.1">
    <property type="nucleotide sequence ID" value="NZ_AQUL01000001.1"/>
</dbReference>
<evidence type="ECO:0000259" key="1">
    <source>
        <dbReference type="Pfam" id="PF14216"/>
    </source>
</evidence>
<dbReference type="Pfam" id="PF14216">
    <property type="entry name" value="DUF4326"/>
    <property type="match status" value="1"/>
</dbReference>
<dbReference type="STRING" id="1068978.AMETH_1076"/>
<dbReference type="Proteomes" id="UP000062973">
    <property type="component" value="Chromosome"/>
</dbReference>
<gene>
    <name evidence="2" type="ORF">AMETH_1076</name>
</gene>
<dbReference type="InterPro" id="IPR025475">
    <property type="entry name" value="DUF4326"/>
</dbReference>